<feature type="compositionally biased region" description="Polar residues" evidence="3">
    <location>
        <begin position="1373"/>
        <end position="1382"/>
    </location>
</feature>
<dbReference type="GO" id="GO:0005912">
    <property type="term" value="C:adherens junction"/>
    <property type="evidence" value="ECO:0007669"/>
    <property type="project" value="UniProtKB-SubCell"/>
</dbReference>
<feature type="compositionally biased region" description="Basic and acidic residues" evidence="3">
    <location>
        <begin position="1535"/>
        <end position="1552"/>
    </location>
</feature>
<dbReference type="GO" id="GO:0030154">
    <property type="term" value="P:cell differentiation"/>
    <property type="evidence" value="ECO:0007669"/>
    <property type="project" value="UniProtKB-KW"/>
</dbReference>
<gene>
    <name evidence="5" type="primary">SCRIB</name>
    <name evidence="5" type="synonym">scrib</name>
</gene>
<dbReference type="GO" id="GO:0043113">
    <property type="term" value="P:receptor clustering"/>
    <property type="evidence" value="ECO:0007669"/>
    <property type="project" value="TreeGrafter"/>
</dbReference>
<dbReference type="GO" id="GO:0098793">
    <property type="term" value="C:presynapse"/>
    <property type="evidence" value="ECO:0007669"/>
    <property type="project" value="UniProtKB-SubCell"/>
</dbReference>
<name>A0A8C6LZF2_NOTFU</name>
<dbReference type="GO" id="GO:0098887">
    <property type="term" value="P:neurotransmitter receptor transport, endosome to postsynaptic membrane"/>
    <property type="evidence" value="ECO:0007669"/>
    <property type="project" value="TreeGrafter"/>
</dbReference>
<feature type="domain" description="PDZ" evidence="4">
    <location>
        <begin position="673"/>
        <end position="760"/>
    </location>
</feature>
<dbReference type="GO" id="GO:0030027">
    <property type="term" value="C:lamellipodium"/>
    <property type="evidence" value="ECO:0007669"/>
    <property type="project" value="UniProtKB-SubCell"/>
</dbReference>
<dbReference type="CDD" id="cd06701">
    <property type="entry name" value="PDZ4_Scribble-like"/>
    <property type="match status" value="1"/>
</dbReference>
<dbReference type="GO" id="GO:0019901">
    <property type="term" value="F:protein kinase binding"/>
    <property type="evidence" value="ECO:0007669"/>
    <property type="project" value="TreeGrafter"/>
</dbReference>
<dbReference type="SMART" id="SM00369">
    <property type="entry name" value="LRR_TYP"/>
    <property type="match status" value="10"/>
</dbReference>
<feature type="compositionally biased region" description="Low complexity" evidence="3">
    <location>
        <begin position="1521"/>
        <end position="1534"/>
    </location>
</feature>
<dbReference type="Proteomes" id="UP000694548">
    <property type="component" value="Chromosome sgr08"/>
</dbReference>
<dbReference type="CDD" id="cd06704">
    <property type="entry name" value="PDZ1_Scribble-like"/>
    <property type="match status" value="1"/>
</dbReference>
<evidence type="ECO:0000313" key="5">
    <source>
        <dbReference type="Ensembl" id="ENSNFUP00015026333.1"/>
    </source>
</evidence>
<dbReference type="CDD" id="cd06702">
    <property type="entry name" value="PDZ3_Scribble-like"/>
    <property type="match status" value="1"/>
</dbReference>
<dbReference type="Gene3D" id="3.80.10.10">
    <property type="entry name" value="Ribonuclease Inhibitor"/>
    <property type="match status" value="2"/>
</dbReference>
<dbReference type="PANTHER" id="PTHR23119">
    <property type="entry name" value="DISCS LARGE"/>
    <property type="match status" value="1"/>
</dbReference>
<protein>
    <submittedName>
        <fullName evidence="5">Scribble planar cell polarity protein</fullName>
    </submittedName>
</protein>
<reference evidence="5" key="2">
    <citation type="submission" date="2025-08" db="UniProtKB">
        <authorList>
            <consortium name="Ensembl"/>
        </authorList>
    </citation>
    <scope>IDENTIFICATION</scope>
</reference>
<feature type="compositionally biased region" description="Basic and acidic residues" evidence="3">
    <location>
        <begin position="1575"/>
        <end position="1586"/>
    </location>
</feature>
<dbReference type="InterPro" id="IPR003591">
    <property type="entry name" value="Leu-rich_rpt_typical-subtyp"/>
</dbReference>
<dbReference type="InterPro" id="IPR001611">
    <property type="entry name" value="Leu-rich_rpt"/>
</dbReference>
<keyword evidence="6" id="KW-1185">Reference proteome</keyword>
<feature type="region of interest" description="Disordered" evidence="3">
    <location>
        <begin position="434"/>
        <end position="584"/>
    </location>
</feature>
<feature type="compositionally biased region" description="Polar residues" evidence="3">
    <location>
        <begin position="493"/>
        <end position="511"/>
    </location>
</feature>
<dbReference type="Pfam" id="PF00595">
    <property type="entry name" value="PDZ"/>
    <property type="match status" value="4"/>
</dbReference>
<dbReference type="SMART" id="SM00364">
    <property type="entry name" value="LRR_BAC"/>
    <property type="match status" value="8"/>
</dbReference>
<feature type="compositionally biased region" description="Basic and acidic residues" evidence="3">
    <location>
        <begin position="456"/>
        <end position="471"/>
    </location>
</feature>
<dbReference type="PANTHER" id="PTHR23119:SF57">
    <property type="entry name" value="PROTEIN SCRIBBLE HOMOLOG"/>
    <property type="match status" value="1"/>
</dbReference>
<feature type="domain" description="PDZ" evidence="4">
    <location>
        <begin position="942"/>
        <end position="1031"/>
    </location>
</feature>
<evidence type="ECO:0000256" key="1">
    <source>
        <dbReference type="ARBA" id="ARBA00022614"/>
    </source>
</evidence>
<dbReference type="GO" id="GO:0045197">
    <property type="term" value="P:establishment or maintenance of epithelial cell apical/basal polarity"/>
    <property type="evidence" value="ECO:0007669"/>
    <property type="project" value="TreeGrafter"/>
</dbReference>
<feature type="compositionally biased region" description="Polar residues" evidence="3">
    <location>
        <begin position="1279"/>
        <end position="1290"/>
    </location>
</feature>
<feature type="domain" description="PDZ" evidence="4">
    <location>
        <begin position="1038"/>
        <end position="1126"/>
    </location>
</feature>
<dbReference type="InterPro" id="IPR036034">
    <property type="entry name" value="PDZ_sf"/>
</dbReference>
<evidence type="ECO:0000313" key="6">
    <source>
        <dbReference type="Proteomes" id="UP000694548"/>
    </source>
</evidence>
<feature type="compositionally biased region" description="Basic and acidic residues" evidence="3">
    <location>
        <begin position="552"/>
        <end position="561"/>
    </location>
</feature>
<dbReference type="PROSITE" id="PS50106">
    <property type="entry name" value="PDZ"/>
    <property type="match status" value="4"/>
</dbReference>
<feature type="compositionally biased region" description="Basic and acidic residues" evidence="3">
    <location>
        <begin position="434"/>
        <end position="445"/>
    </location>
</feature>
<feature type="compositionally biased region" description="Low complexity" evidence="3">
    <location>
        <begin position="1652"/>
        <end position="1667"/>
    </location>
</feature>
<sequence length="1822" mass="200687">MVRCLVLLPNDHCVTHANKQNVTFYLKMHLLVSPQAFFRLLNLRKLGLSDNEIQRLPPEVANFMQLVELDISRNDIPEIPESIKFCRALEIADFSGNPLTRLPEGFTQLRTLAHLSLNDVSLQTLPNDIGNLANLVTLELRENLLKSLPTSLSFLVKLEQLDLGSNELELLPDTLGALPNLRELWLDRNQLSSLPPELGNLRRLVCLDVSENRLVELPSELSGLLALTDLLLTQNMLKIIPDGIGCLKQLSILKVDQNQLTHLTDSVGECENLTELILTENLLQSLPRSLGKLKKLTNLNVDRNRLNSVPKELGGCTSLSVLSLRDNCLGKLPAELADATELHVLDVVGNRLQNLPFTLTNLNLKAMWLAENQSQPMLKFQTEDDQKTGEKVLTCYLLPQQPSPSLENLLQNNVDDVSTDSNLNRVSVIQFQEETKAAEEEDKRRGLQRMGTPHPSELKMMKKVIEERRNEAYPSRPDGEDESPDSPKKRLSDVSNQSHDSQASNSTLSATSHEDGQNAALQKEDFVDGQSPQEEEDPDEMEVEYIEPTVHFAEEPIIRGGDEEDGENDEESDEEDERPIVPMERQRLIRKDTPHYKKHFKITKLPKPEAVAALLQGFSPDGLNSSTQTAEDEENEEEEEEEEQSVSALQLHHRLEQLEDLRHQGNSSQVKHSLTIVRQTGGLGISIAGGKGSTPYKGDDEGIFISRVSEEGPAARAGVKVGDKLLEVNGVDLHEAEHHTAVEALRNSGATVSMTVLRERMVEPENAITTTPLRPEDDYFPRERRSSGIAFNLETCPSGPRQRLSTCLIRNDKGLGFSIAGGKASTPYRTGDTGIYISRIAEGGAAHRDGTLRVGDRVISINGVDMTEAKHDQAVALLTGTSPTIALLVERDPTAPGGSPSQSRRRAHSPPPPEPSDSPDQEEEGLQGNHLGRMEDEYPIEEVVLVKSGGPLGLSIVGGSDHASHPFGINEPGVFISKVIPQGLACQSGLRVGDRILEVNTIDLRHATHQEAVRALLANKQEIRMLVRRDPSPPGMQEVLIQKQPGEKLGISIRGGAKGHAGNPFDPTDEGIFISKVSSTGAAARDGRLQVGMRILEVNNHSLLGMTHTEAVRVLRAIGDSLVLLVCDGFDPSKVTAASPGIIANPFASGIVRKNSMESISSIDRDLSPEEMDIIQKVRRFPLNVSLWRGVQERMRLEREEATRLLEEETENLGTGPLKLDYKTLAALPTTSLQKVNRVGPAVCSDPTRLEEHLYRFHMGGGCHSPRSYMCANIHYTSTPTVKDSPSSTRPGAIQPVGRVQPRTSPGTPEGRSPNPFQHGPSPFNSQTSELFGGRNNLYPRHPSPEPEVLDEVFDDKNDSQERAGKGLASKVSPRSSLSSDRQGYMSLAAVPRLSRLSVDLQSPSPGGRGSPEQRSFRDRQKYFEIDVKQQTPEKPKPRVSLVGEDDLKKMREEEGLKFEQRAREYLMDDDEEDEEEDLAKQVAQMKATGKVLLDGVEYKVEPISSPSQHCSTPPNYSFTPPSHGGSSGPSSVDGKGDSQRNSLEDGFRLEQRPNSMTGLVSAYPGESAAPIRTAKAERRHQERLRMQSPELAVAPDKDLSPAEKRALEAEKRAMWRAARPYGLEEDVRQYEQDLAKRLYRARVRASQGADAAPQPQSSTSSSAASQLRMKSLEQDALKAQMVIAKSRDGKKRGTLDQLTESPSPAPTPSPTPMEELSPRALTSPGRLSLSSKKFDYRQFAAIPSSKPVYDIQVLAACKAVEAPFAFPSADAGSTLVGVGSNLFSQLKHLICLYFSCNVYFLQNIYVSKSSLNLVVPKQHFS</sequence>
<feature type="domain" description="PDZ" evidence="4">
    <location>
        <begin position="805"/>
        <end position="893"/>
    </location>
</feature>
<evidence type="ECO:0000256" key="2">
    <source>
        <dbReference type="ARBA" id="ARBA00022737"/>
    </source>
</evidence>
<accession>A0A8C6LZF2</accession>
<evidence type="ECO:0000259" key="4">
    <source>
        <dbReference type="PROSITE" id="PS50106"/>
    </source>
</evidence>
<feature type="compositionally biased region" description="Polar residues" evidence="3">
    <location>
        <begin position="1505"/>
        <end position="1520"/>
    </location>
</feature>
<feature type="region of interest" description="Disordered" evidence="3">
    <location>
        <begin position="891"/>
        <end position="926"/>
    </location>
</feature>
<reference evidence="5" key="1">
    <citation type="submission" date="2014-08" db="EMBL/GenBank/DDBJ databases">
        <authorList>
            <person name="Senf B."/>
            <person name="Petzold A."/>
            <person name="Downie B.R."/>
            <person name="Koch P."/>
            <person name="Platzer M."/>
        </authorList>
    </citation>
    <scope>NUCLEOTIDE SEQUENCE [LARGE SCALE GENOMIC DNA]</scope>
    <source>
        <strain evidence="5">GRZ</strain>
    </source>
</reference>
<dbReference type="PROSITE" id="PS51450">
    <property type="entry name" value="LRR"/>
    <property type="match status" value="4"/>
</dbReference>
<feature type="compositionally biased region" description="Basic and acidic residues" evidence="3">
    <location>
        <begin position="1355"/>
        <end position="1365"/>
    </location>
</feature>
<feature type="compositionally biased region" description="Acidic residues" evidence="3">
    <location>
        <begin position="630"/>
        <end position="644"/>
    </location>
</feature>
<feature type="compositionally biased region" description="Basic and acidic residues" evidence="3">
    <location>
        <begin position="1686"/>
        <end position="1695"/>
    </location>
</feature>
<feature type="region of interest" description="Disordered" evidence="3">
    <location>
        <begin position="1279"/>
        <end position="1448"/>
    </location>
</feature>
<feature type="region of interest" description="Disordered" evidence="3">
    <location>
        <begin position="618"/>
        <end position="646"/>
    </location>
</feature>
<organism evidence="5 6">
    <name type="scientific">Nothobranchius furzeri</name>
    <name type="common">Turquoise killifish</name>
    <dbReference type="NCBI Taxonomy" id="105023"/>
    <lineage>
        <taxon>Eukaryota</taxon>
        <taxon>Metazoa</taxon>
        <taxon>Chordata</taxon>
        <taxon>Craniata</taxon>
        <taxon>Vertebrata</taxon>
        <taxon>Euteleostomi</taxon>
        <taxon>Actinopterygii</taxon>
        <taxon>Neopterygii</taxon>
        <taxon>Teleostei</taxon>
        <taxon>Neoteleostei</taxon>
        <taxon>Acanthomorphata</taxon>
        <taxon>Ovalentaria</taxon>
        <taxon>Atherinomorphae</taxon>
        <taxon>Cyprinodontiformes</taxon>
        <taxon>Nothobranchiidae</taxon>
        <taxon>Nothobranchius</taxon>
    </lineage>
</organism>
<keyword evidence="1" id="KW-0433">Leucine-rich repeat</keyword>
<keyword evidence="2" id="KW-0677">Repeat</keyword>
<dbReference type="SUPFAM" id="SSF50156">
    <property type="entry name" value="PDZ domain-like"/>
    <property type="match status" value="4"/>
</dbReference>
<dbReference type="GO" id="GO:0098609">
    <property type="term" value="P:cell-cell adhesion"/>
    <property type="evidence" value="ECO:0007669"/>
    <property type="project" value="TreeGrafter"/>
</dbReference>
<dbReference type="InterPro" id="IPR055414">
    <property type="entry name" value="LRR_R13L4/SHOC2-like"/>
</dbReference>
<dbReference type="InterPro" id="IPR032675">
    <property type="entry name" value="LRR_dom_sf"/>
</dbReference>
<dbReference type="InterPro" id="IPR050614">
    <property type="entry name" value="Synaptic_Scaffolding_LAP-MAGUK"/>
</dbReference>
<dbReference type="Ensembl" id="ENSNFUT00015027520.1">
    <property type="protein sequence ID" value="ENSNFUP00015026333.1"/>
    <property type="gene ID" value="ENSNFUG00015008631.1"/>
</dbReference>
<reference evidence="5" key="3">
    <citation type="submission" date="2025-09" db="UniProtKB">
        <authorList>
            <consortium name="Ensembl"/>
        </authorList>
    </citation>
    <scope>IDENTIFICATION</scope>
</reference>
<dbReference type="GO" id="GO:0005737">
    <property type="term" value="C:cytoplasm"/>
    <property type="evidence" value="ECO:0007669"/>
    <property type="project" value="UniProtKB-SubCell"/>
</dbReference>
<feature type="region of interest" description="Disordered" evidence="3">
    <location>
        <begin position="1685"/>
        <end position="1726"/>
    </location>
</feature>
<dbReference type="SMART" id="SM00228">
    <property type="entry name" value="PDZ"/>
    <property type="match status" value="4"/>
</dbReference>
<evidence type="ECO:0000256" key="3">
    <source>
        <dbReference type="SAM" id="MobiDB-lite"/>
    </source>
</evidence>
<dbReference type="SUPFAM" id="SSF52058">
    <property type="entry name" value="L domain-like"/>
    <property type="match status" value="1"/>
</dbReference>
<dbReference type="GO" id="GO:0045211">
    <property type="term" value="C:postsynaptic membrane"/>
    <property type="evidence" value="ECO:0007669"/>
    <property type="project" value="TreeGrafter"/>
</dbReference>
<dbReference type="Gene3D" id="2.30.42.10">
    <property type="match status" value="4"/>
</dbReference>
<dbReference type="CDD" id="cd06703">
    <property type="entry name" value="PDZ2_Scribble-like"/>
    <property type="match status" value="1"/>
</dbReference>
<proteinExistence type="predicted"/>
<feature type="compositionally biased region" description="Basic and acidic residues" evidence="3">
    <location>
        <begin position="512"/>
        <end position="526"/>
    </location>
</feature>
<dbReference type="InterPro" id="IPR001478">
    <property type="entry name" value="PDZ"/>
</dbReference>
<dbReference type="GO" id="GO:0016323">
    <property type="term" value="C:basolateral plasma membrane"/>
    <property type="evidence" value="ECO:0007669"/>
    <property type="project" value="TreeGrafter"/>
</dbReference>
<feature type="region of interest" description="Disordered" evidence="3">
    <location>
        <begin position="1504"/>
        <end position="1602"/>
    </location>
</feature>
<feature type="compositionally biased region" description="Acidic residues" evidence="3">
    <location>
        <begin position="533"/>
        <end position="545"/>
    </location>
</feature>
<dbReference type="GO" id="GO:0014069">
    <property type="term" value="C:postsynaptic density"/>
    <property type="evidence" value="ECO:0007669"/>
    <property type="project" value="TreeGrafter"/>
</dbReference>
<feature type="compositionally biased region" description="Basic and acidic residues" evidence="3">
    <location>
        <begin position="1415"/>
        <end position="1437"/>
    </location>
</feature>
<dbReference type="GeneTree" id="ENSGT00940000154025"/>
<feature type="compositionally biased region" description="Acidic residues" evidence="3">
    <location>
        <begin position="562"/>
        <end position="577"/>
    </location>
</feature>
<feature type="region of interest" description="Disordered" evidence="3">
    <location>
        <begin position="1647"/>
        <end position="1669"/>
    </location>
</feature>
<dbReference type="Pfam" id="PF23598">
    <property type="entry name" value="LRR_14"/>
    <property type="match status" value="1"/>
</dbReference>
<dbReference type="GO" id="GO:0098968">
    <property type="term" value="P:neurotransmitter receptor transport postsynaptic membrane to endosome"/>
    <property type="evidence" value="ECO:0007669"/>
    <property type="project" value="TreeGrafter"/>
</dbReference>